<dbReference type="AlphaFoldDB" id="A0A397PD45"/>
<dbReference type="RefSeq" id="WP_119034328.1">
    <property type="nucleotide sequence ID" value="NZ_QXDC01000002.1"/>
</dbReference>
<dbReference type="EMBL" id="QXDC01000002">
    <property type="protein sequence ID" value="RIA45839.1"/>
    <property type="molecule type" value="Genomic_DNA"/>
</dbReference>
<name>A0A397PD45_9SPHN</name>
<keyword evidence="3" id="KW-1185">Reference proteome</keyword>
<comment type="caution">
    <text evidence="2">The sequence shown here is derived from an EMBL/GenBank/DDBJ whole genome shotgun (WGS) entry which is preliminary data.</text>
</comment>
<evidence type="ECO:0000313" key="2">
    <source>
        <dbReference type="EMBL" id="RIA45839.1"/>
    </source>
</evidence>
<reference evidence="2 3" key="1">
    <citation type="submission" date="2018-08" db="EMBL/GenBank/DDBJ databases">
        <title>Genomic Encyclopedia of Type Strains, Phase IV (KMG-IV): sequencing the most valuable type-strain genomes for metagenomic binning, comparative biology and taxonomic classification.</title>
        <authorList>
            <person name="Goeker M."/>
        </authorList>
    </citation>
    <scope>NUCLEOTIDE SEQUENCE [LARGE SCALE GENOMIC DNA]</scope>
    <source>
        <strain evidence="2 3">DSM 25527</strain>
    </source>
</reference>
<dbReference type="Proteomes" id="UP000266568">
    <property type="component" value="Unassembled WGS sequence"/>
</dbReference>
<keyword evidence="1" id="KW-0732">Signal</keyword>
<gene>
    <name evidence="2" type="ORF">DFR49_0367</name>
</gene>
<protein>
    <recommendedName>
        <fullName evidence="4">YpeB-like protein with protease inhibitory function</fullName>
    </recommendedName>
</protein>
<evidence type="ECO:0000256" key="1">
    <source>
        <dbReference type="SAM" id="SignalP"/>
    </source>
</evidence>
<proteinExistence type="predicted"/>
<sequence>MKFLACLSAFALVATSSAAAAATPCVTTAEAESIALVAMPEIIRQTGQACAAMLPATALIRQTSGAFLAQYDSAANRAWPQAQAALAKVAGPDMAPLLQSEFTRPLLVSLLAPALVGQIQTRDCGAIDHMITLLQPLPPRNIAGLVVSALELIREKQDAGVLDTRLPTLDLPLCPAQRR</sequence>
<feature type="signal peptide" evidence="1">
    <location>
        <begin position="1"/>
        <end position="21"/>
    </location>
</feature>
<accession>A0A397PD45</accession>
<dbReference type="OrthoDB" id="7594050at2"/>
<evidence type="ECO:0000313" key="3">
    <source>
        <dbReference type="Proteomes" id="UP000266568"/>
    </source>
</evidence>
<evidence type="ECO:0008006" key="4">
    <source>
        <dbReference type="Google" id="ProtNLM"/>
    </source>
</evidence>
<organism evidence="2 3">
    <name type="scientific">Hephaestia caeni</name>
    <dbReference type="NCBI Taxonomy" id="645617"/>
    <lineage>
        <taxon>Bacteria</taxon>
        <taxon>Pseudomonadati</taxon>
        <taxon>Pseudomonadota</taxon>
        <taxon>Alphaproteobacteria</taxon>
        <taxon>Sphingomonadales</taxon>
        <taxon>Sphingomonadaceae</taxon>
        <taxon>Hephaestia</taxon>
    </lineage>
</organism>
<feature type="chain" id="PRO_5017232713" description="YpeB-like protein with protease inhibitory function" evidence="1">
    <location>
        <begin position="22"/>
        <end position="179"/>
    </location>
</feature>